<keyword evidence="3" id="KW-1185">Reference proteome</keyword>
<sequence length="90" mass="10526">MLTLDHQHYSVTLPWGSRPVLPTPWTRPVFNKIHGLSHSGVRPTQKAISQRFVWHGMRRDIRQWCKACPECQASKVHRHTRSPLTERLPP</sequence>
<dbReference type="Gene3D" id="1.10.340.70">
    <property type="match status" value="1"/>
</dbReference>
<reference evidence="2 3" key="1">
    <citation type="journal article" date="2021" name="Elife">
        <title>Chloroplast acquisition without the gene transfer in kleptoplastic sea slugs, Plakobranchus ocellatus.</title>
        <authorList>
            <person name="Maeda T."/>
            <person name="Takahashi S."/>
            <person name="Yoshida T."/>
            <person name="Shimamura S."/>
            <person name="Takaki Y."/>
            <person name="Nagai Y."/>
            <person name="Toyoda A."/>
            <person name="Suzuki Y."/>
            <person name="Arimoto A."/>
            <person name="Ishii H."/>
            <person name="Satoh N."/>
            <person name="Nishiyama T."/>
            <person name="Hasebe M."/>
            <person name="Maruyama T."/>
            <person name="Minagawa J."/>
            <person name="Obokata J."/>
            <person name="Shigenobu S."/>
        </authorList>
    </citation>
    <scope>NUCLEOTIDE SEQUENCE [LARGE SCALE GENOMIC DNA]</scope>
</reference>
<evidence type="ECO:0000313" key="3">
    <source>
        <dbReference type="Proteomes" id="UP000735302"/>
    </source>
</evidence>
<dbReference type="Proteomes" id="UP000735302">
    <property type="component" value="Unassembled WGS sequence"/>
</dbReference>
<dbReference type="InterPro" id="IPR041588">
    <property type="entry name" value="Integrase_H2C2"/>
</dbReference>
<dbReference type="AlphaFoldDB" id="A0AAV4CH61"/>
<organism evidence="2 3">
    <name type="scientific">Plakobranchus ocellatus</name>
    <dbReference type="NCBI Taxonomy" id="259542"/>
    <lineage>
        <taxon>Eukaryota</taxon>
        <taxon>Metazoa</taxon>
        <taxon>Spiralia</taxon>
        <taxon>Lophotrochozoa</taxon>
        <taxon>Mollusca</taxon>
        <taxon>Gastropoda</taxon>
        <taxon>Heterobranchia</taxon>
        <taxon>Euthyneura</taxon>
        <taxon>Panpulmonata</taxon>
        <taxon>Sacoglossa</taxon>
        <taxon>Placobranchoidea</taxon>
        <taxon>Plakobranchidae</taxon>
        <taxon>Plakobranchus</taxon>
    </lineage>
</organism>
<protein>
    <submittedName>
        <fullName evidence="2">Pol polyprotein</fullName>
    </submittedName>
</protein>
<evidence type="ECO:0000259" key="1">
    <source>
        <dbReference type="Pfam" id="PF17921"/>
    </source>
</evidence>
<gene>
    <name evidence="2" type="ORF">PoB_005778800</name>
</gene>
<name>A0AAV4CH61_9GAST</name>
<comment type="caution">
    <text evidence="2">The sequence shown here is derived from an EMBL/GenBank/DDBJ whole genome shotgun (WGS) entry which is preliminary data.</text>
</comment>
<dbReference type="EMBL" id="BLXT01006386">
    <property type="protein sequence ID" value="GFO31283.1"/>
    <property type="molecule type" value="Genomic_DNA"/>
</dbReference>
<proteinExistence type="predicted"/>
<evidence type="ECO:0000313" key="2">
    <source>
        <dbReference type="EMBL" id="GFO31283.1"/>
    </source>
</evidence>
<accession>A0AAV4CH61</accession>
<dbReference type="Pfam" id="PF17921">
    <property type="entry name" value="Integrase_H2C2"/>
    <property type="match status" value="1"/>
</dbReference>
<feature type="domain" description="Integrase zinc-binding" evidence="1">
    <location>
        <begin position="22"/>
        <end position="76"/>
    </location>
</feature>